<name>A0AAD4QNI8_9AGAM</name>
<gene>
    <name evidence="2" type="ORF">B0F90DRAFT_378749</name>
</gene>
<feature type="region of interest" description="Disordered" evidence="1">
    <location>
        <begin position="1"/>
        <end position="26"/>
    </location>
</feature>
<comment type="caution">
    <text evidence="2">The sequence shown here is derived from an EMBL/GenBank/DDBJ whole genome shotgun (WGS) entry which is preliminary data.</text>
</comment>
<evidence type="ECO:0000313" key="2">
    <source>
        <dbReference type="EMBL" id="KAI0301056.1"/>
    </source>
</evidence>
<evidence type="ECO:0000313" key="3">
    <source>
        <dbReference type="Proteomes" id="UP001203297"/>
    </source>
</evidence>
<keyword evidence="3" id="KW-1185">Reference proteome</keyword>
<dbReference type="Proteomes" id="UP001203297">
    <property type="component" value="Unassembled WGS sequence"/>
</dbReference>
<reference evidence="2" key="1">
    <citation type="journal article" date="2022" name="New Phytol.">
        <title>Evolutionary transition to the ectomycorrhizal habit in the genomes of a hyperdiverse lineage of mushroom-forming fungi.</title>
        <authorList>
            <person name="Looney B."/>
            <person name="Miyauchi S."/>
            <person name="Morin E."/>
            <person name="Drula E."/>
            <person name="Courty P.E."/>
            <person name="Kohler A."/>
            <person name="Kuo A."/>
            <person name="LaButti K."/>
            <person name="Pangilinan J."/>
            <person name="Lipzen A."/>
            <person name="Riley R."/>
            <person name="Andreopoulos W."/>
            <person name="He G."/>
            <person name="Johnson J."/>
            <person name="Nolan M."/>
            <person name="Tritt A."/>
            <person name="Barry K.W."/>
            <person name="Grigoriev I.V."/>
            <person name="Nagy L.G."/>
            <person name="Hibbett D."/>
            <person name="Henrissat B."/>
            <person name="Matheny P.B."/>
            <person name="Labbe J."/>
            <person name="Martin F.M."/>
        </authorList>
    </citation>
    <scope>NUCLEOTIDE SEQUENCE</scope>
    <source>
        <strain evidence="2">BPL690</strain>
    </source>
</reference>
<accession>A0AAD4QNI8</accession>
<dbReference type="AlphaFoldDB" id="A0AAD4QNI8"/>
<protein>
    <submittedName>
        <fullName evidence="2">Uncharacterized protein</fullName>
    </submittedName>
</protein>
<evidence type="ECO:0000256" key="1">
    <source>
        <dbReference type="SAM" id="MobiDB-lite"/>
    </source>
</evidence>
<proteinExistence type="predicted"/>
<dbReference type="EMBL" id="WTXG01000016">
    <property type="protein sequence ID" value="KAI0301056.1"/>
    <property type="molecule type" value="Genomic_DNA"/>
</dbReference>
<sequence length="192" mass="21372">MNPVMATDTFPLKYRRKSSPPPSPRMLSPIAHMTSSFPTNYISRWLDSDDDLEHEPALTSDDAFTVPSSGCSRAPSMAPLETDDAHVDIVSSPAQETFFRSTAPPRAPFSRHNKPYPPHTKLSTTREDVAAALLALHAQPRFGPSRPAVIQSHPRLRLHHRLPPVAPALSPHLCVISFYHAHRLRLQGRPSR</sequence>
<organism evidence="2 3">
    <name type="scientific">Multifurca ochricompacta</name>
    <dbReference type="NCBI Taxonomy" id="376703"/>
    <lineage>
        <taxon>Eukaryota</taxon>
        <taxon>Fungi</taxon>
        <taxon>Dikarya</taxon>
        <taxon>Basidiomycota</taxon>
        <taxon>Agaricomycotina</taxon>
        <taxon>Agaricomycetes</taxon>
        <taxon>Russulales</taxon>
        <taxon>Russulaceae</taxon>
        <taxon>Multifurca</taxon>
    </lineage>
</organism>